<evidence type="ECO:0000313" key="8">
    <source>
        <dbReference type="Proteomes" id="UP000037460"/>
    </source>
</evidence>
<dbReference type="OrthoDB" id="431720at2759"/>
<feature type="transmembrane region" description="Helical" evidence="5">
    <location>
        <begin position="403"/>
        <end position="425"/>
    </location>
</feature>
<dbReference type="AlphaFoldDB" id="A0A0M0JXW6"/>
<keyword evidence="8" id="KW-1185">Reference proteome</keyword>
<comment type="subcellular location">
    <subcellularLocation>
        <location evidence="1">Membrane</location>
        <topology evidence="1">Multi-pass membrane protein</topology>
    </subcellularLocation>
</comment>
<evidence type="ECO:0000313" key="7">
    <source>
        <dbReference type="EMBL" id="KOO31481.1"/>
    </source>
</evidence>
<evidence type="ECO:0000256" key="5">
    <source>
        <dbReference type="SAM" id="Phobius"/>
    </source>
</evidence>
<evidence type="ECO:0000256" key="4">
    <source>
        <dbReference type="ARBA" id="ARBA00023136"/>
    </source>
</evidence>
<keyword evidence="7" id="KW-0407">Ion channel</keyword>
<dbReference type="Pfam" id="PF00520">
    <property type="entry name" value="Ion_trans"/>
    <property type="match status" value="2"/>
</dbReference>
<keyword evidence="7" id="KW-0813">Transport</keyword>
<feature type="transmembrane region" description="Helical" evidence="5">
    <location>
        <begin position="574"/>
        <end position="597"/>
    </location>
</feature>
<dbReference type="Gene3D" id="1.10.287.70">
    <property type="match status" value="2"/>
</dbReference>
<dbReference type="InterPro" id="IPR043203">
    <property type="entry name" value="VGCC_Ca_Na"/>
</dbReference>
<feature type="transmembrane region" description="Helical" evidence="5">
    <location>
        <begin position="540"/>
        <end position="559"/>
    </location>
</feature>
<evidence type="ECO:0000259" key="6">
    <source>
        <dbReference type="Pfam" id="PF00520"/>
    </source>
</evidence>
<evidence type="ECO:0000256" key="1">
    <source>
        <dbReference type="ARBA" id="ARBA00004141"/>
    </source>
</evidence>
<feature type="transmembrane region" description="Helical" evidence="5">
    <location>
        <begin position="375"/>
        <end position="396"/>
    </location>
</feature>
<feature type="domain" description="Ion transport" evidence="6">
    <location>
        <begin position="76"/>
        <end position="397"/>
    </location>
</feature>
<feature type="transmembrane region" description="Helical" evidence="5">
    <location>
        <begin position="74"/>
        <end position="94"/>
    </location>
</feature>
<gene>
    <name evidence="7" type="ORF">Ctob_015633</name>
</gene>
<dbReference type="Proteomes" id="UP000037460">
    <property type="component" value="Unassembled WGS sequence"/>
</dbReference>
<sequence>MNAAARAAGIKTHEREKEKPEDYLYNLEGLEALDKVPPCTEVIGPSGRVYSSRTFGFLEVGHAPRRWAIKLVEWAPFDAFILVTILANCVTMAWNSPLDPPGTPKAHFIDVCEWVYLLIFTFEMLAKICAYGFVGHDGAYLARCMVPARLCSREPRVASRSSFLRLATTRWCARCARCARYARSSGCPGMPVLVNSILAALPKLSDVTLLFGLLVTVCGIFGIEQFKGELHHRCAWPGFQETLGRPELREMLPLPNVHRLVHRLNDGPASQAQRELESIGRLLKGNVADASAREESISPQQQRDFDTGVFCNPLESKIECPAGETCSYFDDNINYGATNFDNFGWASIQVFQTISFDGWTPTMYAMLNTTGQPLVLVYFLLLIVLGGFFIVNLFLALESSAKWITWIFIIEMGLKVFGMGCRAYWSDGWNQLDGTIVIMSIVEIVLTALFANSGTNLSFLRILRMLRVARMLRLMRSWVGLYKIISTVVDAVPQMSNVLLLMFLICTIFALLGMQLFGGQFSEEHGYGDSPLLPLPRYNFDYFGPALLSVFVLTTGVWFTPMLDGLNVGGPSAIIYYITATCIGTYILVNLLIAVLLELFTKDLDGDGAGRRLSRRGRGRNGSGKFLTLGY</sequence>
<dbReference type="InterPro" id="IPR005821">
    <property type="entry name" value="Ion_trans_dom"/>
</dbReference>
<dbReference type="GO" id="GO:0005248">
    <property type="term" value="F:voltage-gated sodium channel activity"/>
    <property type="evidence" value="ECO:0007669"/>
    <property type="project" value="TreeGrafter"/>
</dbReference>
<dbReference type="EMBL" id="JWZX01002006">
    <property type="protein sequence ID" value="KOO31481.1"/>
    <property type="molecule type" value="Genomic_DNA"/>
</dbReference>
<feature type="transmembrane region" description="Helical" evidence="5">
    <location>
        <begin position="114"/>
        <end position="134"/>
    </location>
</feature>
<name>A0A0M0JXW6_9EUKA</name>
<comment type="caution">
    <text evidence="7">The sequence shown here is derived from an EMBL/GenBank/DDBJ whole genome shotgun (WGS) entry which is preliminary data.</text>
</comment>
<feature type="transmembrane region" description="Helical" evidence="5">
    <location>
        <begin position="498"/>
        <end position="519"/>
    </location>
</feature>
<dbReference type="PANTHER" id="PTHR10037:SF62">
    <property type="entry name" value="SODIUM CHANNEL PROTEIN 60E"/>
    <property type="match status" value="1"/>
</dbReference>
<keyword evidence="4 5" id="KW-0472">Membrane</keyword>
<keyword evidence="3 5" id="KW-1133">Transmembrane helix</keyword>
<evidence type="ECO:0000256" key="3">
    <source>
        <dbReference type="ARBA" id="ARBA00022989"/>
    </source>
</evidence>
<dbReference type="GO" id="GO:0001518">
    <property type="term" value="C:voltage-gated sodium channel complex"/>
    <property type="evidence" value="ECO:0007669"/>
    <property type="project" value="TreeGrafter"/>
</dbReference>
<dbReference type="Gene3D" id="1.20.120.350">
    <property type="entry name" value="Voltage-gated potassium channels. Chain C"/>
    <property type="match status" value="2"/>
</dbReference>
<evidence type="ECO:0000256" key="2">
    <source>
        <dbReference type="ARBA" id="ARBA00022692"/>
    </source>
</evidence>
<dbReference type="SUPFAM" id="SSF81324">
    <property type="entry name" value="Voltage-gated potassium channels"/>
    <property type="match status" value="2"/>
</dbReference>
<accession>A0A0M0JXW6</accession>
<keyword evidence="2 5" id="KW-0812">Transmembrane</keyword>
<protein>
    <submittedName>
        <fullName evidence="7">Voltage-gated sodium channel</fullName>
    </submittedName>
</protein>
<proteinExistence type="predicted"/>
<dbReference type="PANTHER" id="PTHR10037">
    <property type="entry name" value="VOLTAGE-GATED CATION CHANNEL CALCIUM AND SODIUM"/>
    <property type="match status" value="1"/>
</dbReference>
<dbReference type="InterPro" id="IPR027359">
    <property type="entry name" value="Volt_channel_dom_sf"/>
</dbReference>
<organism evidence="7 8">
    <name type="scientific">Chrysochromulina tobinii</name>
    <dbReference type="NCBI Taxonomy" id="1460289"/>
    <lineage>
        <taxon>Eukaryota</taxon>
        <taxon>Haptista</taxon>
        <taxon>Haptophyta</taxon>
        <taxon>Prymnesiophyceae</taxon>
        <taxon>Prymnesiales</taxon>
        <taxon>Chrysochromulinaceae</taxon>
        <taxon>Chrysochromulina</taxon>
    </lineage>
</organism>
<keyword evidence="7" id="KW-0406">Ion transport</keyword>
<reference evidence="8" key="1">
    <citation type="journal article" date="2015" name="PLoS Genet.">
        <title>Genome Sequence and Transcriptome Analyses of Chrysochromulina tobin: Metabolic Tools for Enhanced Algal Fitness in the Prominent Order Prymnesiales (Haptophyceae).</title>
        <authorList>
            <person name="Hovde B.T."/>
            <person name="Deodato C.R."/>
            <person name="Hunsperger H.M."/>
            <person name="Ryken S.A."/>
            <person name="Yost W."/>
            <person name="Jha R.K."/>
            <person name="Patterson J."/>
            <person name="Monnat R.J. Jr."/>
            <person name="Barlow S.B."/>
            <person name="Starkenburg S.R."/>
            <person name="Cattolico R.A."/>
        </authorList>
    </citation>
    <scope>NUCLEOTIDE SEQUENCE</scope>
    <source>
        <strain evidence="8">CCMP291</strain>
    </source>
</reference>
<feature type="domain" description="Ion transport" evidence="6">
    <location>
        <begin position="403"/>
        <end position="601"/>
    </location>
</feature>
<feature type="transmembrane region" description="Helical" evidence="5">
    <location>
        <begin position="437"/>
        <end position="462"/>
    </location>
</feature>